<gene>
    <name evidence="2" type="ORF">CUNI_LOCUS18665</name>
</gene>
<name>A0A8S3ZU81_9EUPU</name>
<dbReference type="GO" id="GO:0016485">
    <property type="term" value="P:protein processing"/>
    <property type="evidence" value="ECO:0007669"/>
    <property type="project" value="TreeGrafter"/>
</dbReference>
<dbReference type="AlphaFoldDB" id="A0A8S3ZU81"/>
<organism evidence="2 3">
    <name type="scientific">Candidula unifasciata</name>
    <dbReference type="NCBI Taxonomy" id="100452"/>
    <lineage>
        <taxon>Eukaryota</taxon>
        <taxon>Metazoa</taxon>
        <taxon>Spiralia</taxon>
        <taxon>Lophotrochozoa</taxon>
        <taxon>Mollusca</taxon>
        <taxon>Gastropoda</taxon>
        <taxon>Heterobranchia</taxon>
        <taxon>Euthyneura</taxon>
        <taxon>Panpulmonata</taxon>
        <taxon>Eupulmonata</taxon>
        <taxon>Stylommatophora</taxon>
        <taxon>Helicina</taxon>
        <taxon>Helicoidea</taxon>
        <taxon>Geomitridae</taxon>
        <taxon>Candidula</taxon>
    </lineage>
</organism>
<dbReference type="GO" id="GO:0005886">
    <property type="term" value="C:plasma membrane"/>
    <property type="evidence" value="ECO:0007669"/>
    <property type="project" value="TreeGrafter"/>
</dbReference>
<dbReference type="OrthoDB" id="6061414at2759"/>
<evidence type="ECO:0000313" key="3">
    <source>
        <dbReference type="Proteomes" id="UP000678393"/>
    </source>
</evidence>
<protein>
    <recommendedName>
        <fullName evidence="1">Peptidase M13 C-terminal domain-containing protein</fullName>
    </recommendedName>
</protein>
<dbReference type="EMBL" id="CAJHNH020005924">
    <property type="protein sequence ID" value="CAG5133107.1"/>
    <property type="molecule type" value="Genomic_DNA"/>
</dbReference>
<feature type="domain" description="Peptidase M13 C-terminal" evidence="1">
    <location>
        <begin position="313"/>
        <end position="504"/>
    </location>
</feature>
<dbReference type="PANTHER" id="PTHR11733">
    <property type="entry name" value="ZINC METALLOPROTEASE FAMILY M13 NEPRILYSIN-RELATED"/>
    <property type="match status" value="1"/>
</dbReference>
<keyword evidence="3" id="KW-1185">Reference proteome</keyword>
<dbReference type="Gene3D" id="1.10.1380.10">
    <property type="entry name" value="Neutral endopeptidase , domain2"/>
    <property type="match status" value="1"/>
</dbReference>
<dbReference type="InterPro" id="IPR042089">
    <property type="entry name" value="Peptidase_M13_dom_2"/>
</dbReference>
<dbReference type="Pfam" id="PF01431">
    <property type="entry name" value="Peptidase_M13"/>
    <property type="match status" value="1"/>
</dbReference>
<dbReference type="Proteomes" id="UP000678393">
    <property type="component" value="Unassembled WGS sequence"/>
</dbReference>
<comment type="caution">
    <text evidence="2">The sequence shown here is derived from an EMBL/GenBank/DDBJ whole genome shotgun (WGS) entry which is preliminary data.</text>
</comment>
<proteinExistence type="predicted"/>
<sequence length="506" mass="57329">DGAASRSRLNDLLIQLIAPAVNESEARSIVGEFVRLEAHIHRILNTGREQANEEKADNEQSIVCDTPSNKKTMVDLQVKFNGFGIDWITFFQNVVETSDVSDIKFCKVKLSLELQHLLKITPKTSLRQFIILHTLLHTDLFLLFSNNYQPVVQSRPRTKKSETEEEQCLDLLLHFMPSLEKFSGCDDNVLVQNRANAFAALRNIRSTLYKILTTSFKVPKENAALVTNSSMKPVLDSVNEVLVSRCQSSKGPQGPFDEYNFQTNMLKLIQHHHGLYFRGRLWRTSKDLELSALWISSSVHGNHRARTGPIVYPSAIPQPVVYGSLGLFMASRVAEGLSIEDLLDHHADGLLNHSVVLSLAVKLKCLVQMYGKMEILNYGVQVYKVDGEQTKGLQWKDQLALKLSYQARCPFQAWKQLDSDLEVDHFIPGLTFTRPQIFFISVAQTRCEKVSERGLLEYYISGGSHPSIPSEQRVNGILRNSDEFSQAFQCSDNMYMNPMEKCRIFG</sequence>
<dbReference type="InterPro" id="IPR018497">
    <property type="entry name" value="Peptidase_M13_C"/>
</dbReference>
<reference evidence="2" key="1">
    <citation type="submission" date="2021-04" db="EMBL/GenBank/DDBJ databases">
        <authorList>
            <consortium name="Molecular Ecology Group"/>
        </authorList>
    </citation>
    <scope>NUCLEOTIDE SEQUENCE</scope>
</reference>
<dbReference type="GO" id="GO:0004222">
    <property type="term" value="F:metalloendopeptidase activity"/>
    <property type="evidence" value="ECO:0007669"/>
    <property type="project" value="InterPro"/>
</dbReference>
<feature type="non-terminal residue" evidence="2">
    <location>
        <position position="506"/>
    </location>
</feature>
<evidence type="ECO:0000313" key="2">
    <source>
        <dbReference type="EMBL" id="CAG5133107.1"/>
    </source>
</evidence>
<dbReference type="PANTHER" id="PTHR11733:SF240">
    <property type="entry name" value="GH14155P-RELATED"/>
    <property type="match status" value="1"/>
</dbReference>
<dbReference type="SUPFAM" id="SSF55486">
    <property type="entry name" value="Metalloproteases ('zincins'), catalytic domain"/>
    <property type="match status" value="1"/>
</dbReference>
<dbReference type="InterPro" id="IPR000718">
    <property type="entry name" value="Peptidase_M13"/>
</dbReference>
<dbReference type="InterPro" id="IPR024079">
    <property type="entry name" value="MetalloPept_cat_dom_sf"/>
</dbReference>
<dbReference type="Gene3D" id="3.40.390.10">
    <property type="entry name" value="Collagenase (Catalytic Domain)"/>
    <property type="match status" value="1"/>
</dbReference>
<accession>A0A8S3ZU81</accession>
<evidence type="ECO:0000259" key="1">
    <source>
        <dbReference type="Pfam" id="PF01431"/>
    </source>
</evidence>
<dbReference type="PROSITE" id="PS51885">
    <property type="entry name" value="NEPRILYSIN"/>
    <property type="match status" value="1"/>
</dbReference>